<sequence>MCSAVAAAHARVPSRSCARLLLDRDDVDRLRRLVCEETTLACRSEKLLHALLFVPPFPGPG</sequence>
<accession>B4FIQ2</accession>
<organism evidence="1">
    <name type="scientific">Zea mays</name>
    <name type="common">Maize</name>
    <dbReference type="NCBI Taxonomy" id="4577"/>
    <lineage>
        <taxon>Eukaryota</taxon>
        <taxon>Viridiplantae</taxon>
        <taxon>Streptophyta</taxon>
        <taxon>Embryophyta</taxon>
        <taxon>Tracheophyta</taxon>
        <taxon>Spermatophyta</taxon>
        <taxon>Magnoliopsida</taxon>
        <taxon>Liliopsida</taxon>
        <taxon>Poales</taxon>
        <taxon>Poaceae</taxon>
        <taxon>PACMAD clade</taxon>
        <taxon>Panicoideae</taxon>
        <taxon>Andropogonodae</taxon>
        <taxon>Andropogoneae</taxon>
        <taxon>Tripsacinae</taxon>
        <taxon>Zea</taxon>
    </lineage>
</organism>
<protein>
    <submittedName>
        <fullName evidence="1">Uncharacterized protein</fullName>
    </submittedName>
</protein>
<evidence type="ECO:0000313" key="1">
    <source>
        <dbReference type="EMBL" id="ACF81995.1"/>
    </source>
</evidence>
<reference evidence="1" key="1">
    <citation type="journal article" date="2009" name="PLoS Genet.">
        <title>Sequencing, mapping, and analysis of 27,455 maize full-length cDNAs.</title>
        <authorList>
            <person name="Soderlund C."/>
            <person name="Descour A."/>
            <person name="Kudrna D."/>
            <person name="Bomhoff M."/>
            <person name="Boyd L."/>
            <person name="Currie J."/>
            <person name="Angelova A."/>
            <person name="Collura K."/>
            <person name="Wissotski M."/>
            <person name="Ashley E."/>
            <person name="Morrow D."/>
            <person name="Fernandes J."/>
            <person name="Walbot V."/>
            <person name="Yu Y."/>
        </authorList>
    </citation>
    <scope>NUCLEOTIDE SEQUENCE</scope>
    <source>
        <strain evidence="1">B73</strain>
    </source>
</reference>
<dbReference type="AlphaFoldDB" id="B4FIQ2"/>
<name>B4FIQ2_MAIZE</name>
<dbReference type="EMBL" id="BT036990">
    <property type="protein sequence ID" value="ACF81995.1"/>
    <property type="molecule type" value="mRNA"/>
</dbReference>
<proteinExistence type="evidence at transcript level"/>